<dbReference type="GO" id="GO:0018104">
    <property type="term" value="P:peptidoglycan-protein cross-linking"/>
    <property type="evidence" value="ECO:0007669"/>
    <property type="project" value="TreeGrafter"/>
</dbReference>
<dbReference type="EMBL" id="QLUW01000002">
    <property type="protein sequence ID" value="RAP76826.1"/>
    <property type="molecule type" value="Genomic_DNA"/>
</dbReference>
<dbReference type="PROSITE" id="PS52029">
    <property type="entry name" value="LD_TPASE"/>
    <property type="match status" value="1"/>
</dbReference>
<keyword evidence="7 9" id="KW-0961">Cell wall biogenesis/degradation</keyword>
<evidence type="ECO:0000256" key="9">
    <source>
        <dbReference type="PROSITE-ProRule" id="PRU01373"/>
    </source>
</evidence>
<feature type="domain" description="L,D-TPase catalytic" evidence="10">
    <location>
        <begin position="21"/>
        <end position="144"/>
    </location>
</feature>
<evidence type="ECO:0000313" key="12">
    <source>
        <dbReference type="Proteomes" id="UP000249260"/>
    </source>
</evidence>
<dbReference type="OrthoDB" id="9787225at2"/>
<dbReference type="Pfam" id="PF03734">
    <property type="entry name" value="YkuD"/>
    <property type="match status" value="1"/>
</dbReference>
<dbReference type="GO" id="GO:0071555">
    <property type="term" value="P:cell wall organization"/>
    <property type="evidence" value="ECO:0007669"/>
    <property type="project" value="UniProtKB-UniRule"/>
</dbReference>
<dbReference type="Proteomes" id="UP000249260">
    <property type="component" value="Unassembled WGS sequence"/>
</dbReference>
<evidence type="ECO:0000256" key="3">
    <source>
        <dbReference type="ARBA" id="ARBA00022679"/>
    </source>
</evidence>
<dbReference type="UniPathway" id="UPA00219"/>
<gene>
    <name evidence="11" type="ORF">DL346_09645</name>
</gene>
<proteinExistence type="inferred from homology"/>
<dbReference type="InterPro" id="IPR050979">
    <property type="entry name" value="LD-transpeptidase"/>
</dbReference>
<keyword evidence="5 9" id="KW-0133">Cell shape</keyword>
<dbReference type="InterPro" id="IPR005490">
    <property type="entry name" value="LD_TPept_cat_dom"/>
</dbReference>
<organism evidence="11 12">
    <name type="scientific">Paenibacillus montanisoli</name>
    <dbReference type="NCBI Taxonomy" id="2081970"/>
    <lineage>
        <taxon>Bacteria</taxon>
        <taxon>Bacillati</taxon>
        <taxon>Bacillota</taxon>
        <taxon>Bacilli</taxon>
        <taxon>Bacillales</taxon>
        <taxon>Paenibacillaceae</taxon>
        <taxon>Paenibacillus</taxon>
    </lineage>
</organism>
<protein>
    <submittedName>
        <fullName evidence="11">L,D-transpeptidase</fullName>
    </submittedName>
</protein>
<dbReference type="GO" id="GO:0016740">
    <property type="term" value="F:transferase activity"/>
    <property type="evidence" value="ECO:0007669"/>
    <property type="project" value="UniProtKB-KW"/>
</dbReference>
<dbReference type="GO" id="GO:0005576">
    <property type="term" value="C:extracellular region"/>
    <property type="evidence" value="ECO:0007669"/>
    <property type="project" value="TreeGrafter"/>
</dbReference>
<evidence type="ECO:0000256" key="8">
    <source>
        <dbReference type="ARBA" id="ARBA00060592"/>
    </source>
</evidence>
<feature type="active site" description="Nucleophile" evidence="9">
    <location>
        <position position="120"/>
    </location>
</feature>
<dbReference type="CDD" id="cd16913">
    <property type="entry name" value="YkuD_like"/>
    <property type="match status" value="1"/>
</dbReference>
<keyword evidence="4" id="KW-0378">Hydrolase</keyword>
<accession>A0A328U9W3</accession>
<feature type="active site" description="Proton donor/acceptor" evidence="9">
    <location>
        <position position="104"/>
    </location>
</feature>
<comment type="pathway">
    <text evidence="1 9">Cell wall biogenesis; peptidoglycan biosynthesis.</text>
</comment>
<dbReference type="Gene3D" id="2.40.440.10">
    <property type="entry name" value="L,D-transpeptidase catalytic domain-like"/>
    <property type="match status" value="1"/>
</dbReference>
<dbReference type="PANTHER" id="PTHR30582:SF4">
    <property type="entry name" value="L,D-TRANSPEPTIDASE YQJB-RELATED"/>
    <property type="match status" value="1"/>
</dbReference>
<evidence type="ECO:0000256" key="4">
    <source>
        <dbReference type="ARBA" id="ARBA00022801"/>
    </source>
</evidence>
<keyword evidence="12" id="KW-1185">Reference proteome</keyword>
<evidence type="ECO:0000256" key="2">
    <source>
        <dbReference type="ARBA" id="ARBA00005992"/>
    </source>
</evidence>
<dbReference type="GO" id="GO:0071972">
    <property type="term" value="F:peptidoglycan L,D-transpeptidase activity"/>
    <property type="evidence" value="ECO:0007669"/>
    <property type="project" value="TreeGrafter"/>
</dbReference>
<comment type="caution">
    <text evidence="11">The sequence shown here is derived from an EMBL/GenBank/DDBJ whole genome shotgun (WGS) entry which is preliminary data.</text>
</comment>
<comment type="similarity">
    <text evidence="2">Belongs to the YkuD family.</text>
</comment>
<evidence type="ECO:0000256" key="5">
    <source>
        <dbReference type="ARBA" id="ARBA00022960"/>
    </source>
</evidence>
<sequence length="145" mass="16195">MWIYSIMSAGVLKAAPLEDNVSLVIDKSDHRLQVFLNETPVYYFAIATGKGSLTPEGEFKIANKVKNPWYLRKNIPGGDKKNPLGTRWMGLSVPNTGGYKYGIHGTNNPYSIGHSVSSGCIRMRNKDVEWLFRHIPIGTKVSIQQ</sequence>
<dbReference type="SUPFAM" id="SSF141523">
    <property type="entry name" value="L,D-transpeptidase catalytic domain-like"/>
    <property type="match status" value="1"/>
</dbReference>
<evidence type="ECO:0000256" key="6">
    <source>
        <dbReference type="ARBA" id="ARBA00022984"/>
    </source>
</evidence>
<keyword evidence="6 9" id="KW-0573">Peptidoglycan synthesis</keyword>
<name>A0A328U9W3_9BACL</name>
<dbReference type="PANTHER" id="PTHR30582">
    <property type="entry name" value="L,D-TRANSPEPTIDASE"/>
    <property type="match status" value="1"/>
</dbReference>
<evidence type="ECO:0000256" key="7">
    <source>
        <dbReference type="ARBA" id="ARBA00023316"/>
    </source>
</evidence>
<evidence type="ECO:0000256" key="1">
    <source>
        <dbReference type="ARBA" id="ARBA00004752"/>
    </source>
</evidence>
<evidence type="ECO:0000259" key="10">
    <source>
        <dbReference type="PROSITE" id="PS52029"/>
    </source>
</evidence>
<keyword evidence="3" id="KW-0808">Transferase</keyword>
<reference evidence="11 12" key="1">
    <citation type="submission" date="2018-06" db="EMBL/GenBank/DDBJ databases">
        <title>Paenibacillus montanisoli sp. nov., isolated from mountain area soil.</title>
        <authorList>
            <person name="Wu M."/>
        </authorList>
    </citation>
    <scope>NUCLEOTIDE SEQUENCE [LARGE SCALE GENOMIC DNA]</scope>
    <source>
        <strain evidence="11 12">RA17</strain>
    </source>
</reference>
<dbReference type="GO" id="GO:0008360">
    <property type="term" value="P:regulation of cell shape"/>
    <property type="evidence" value="ECO:0007669"/>
    <property type="project" value="UniProtKB-UniRule"/>
</dbReference>
<dbReference type="AlphaFoldDB" id="A0A328U9W3"/>
<dbReference type="InterPro" id="IPR038063">
    <property type="entry name" value="Transpep_catalytic_dom"/>
</dbReference>
<evidence type="ECO:0000313" key="11">
    <source>
        <dbReference type="EMBL" id="RAP76826.1"/>
    </source>
</evidence>
<dbReference type="FunFam" id="2.40.440.10:FF:000003">
    <property type="entry name" value="L,D-transpeptidase YciB"/>
    <property type="match status" value="1"/>
</dbReference>
<comment type="pathway">
    <text evidence="8">Glycan biosynthesis.</text>
</comment>